<evidence type="ECO:0000313" key="2">
    <source>
        <dbReference type="Proteomes" id="UP000705379"/>
    </source>
</evidence>
<reference evidence="1" key="1">
    <citation type="submission" date="2018-08" db="EMBL/GenBank/DDBJ databases">
        <authorList>
            <person name="Jin W."/>
            <person name="Wang H."/>
            <person name="Yang Y."/>
            <person name="Li M."/>
            <person name="Liu J."/>
        </authorList>
    </citation>
    <scope>NUCLEOTIDE SEQUENCE</scope>
    <source>
        <strain evidence="1">AESS21</strain>
    </source>
</reference>
<accession>A0A944GS15</accession>
<reference evidence="1" key="2">
    <citation type="journal article" date="2021" name="Microorganisms">
        <title>Bacterial Dimethylsulfoniopropionate Biosynthesis in the East China Sea.</title>
        <authorList>
            <person name="Liu J."/>
            <person name="Zhang Y."/>
            <person name="Liu J."/>
            <person name="Zhong H."/>
            <person name="Williams B.T."/>
            <person name="Zheng Y."/>
            <person name="Curson A.R.J."/>
            <person name="Sun C."/>
            <person name="Sun H."/>
            <person name="Song D."/>
            <person name="Wagner Mackenzie B."/>
            <person name="Bermejo Martinez A."/>
            <person name="Todd J.D."/>
            <person name="Zhang X.H."/>
        </authorList>
    </citation>
    <scope>NUCLEOTIDE SEQUENCE</scope>
    <source>
        <strain evidence="1">AESS21</strain>
    </source>
</reference>
<name>A0A944GS15_9HYPH</name>
<proteinExistence type="predicted"/>
<dbReference type="AlphaFoldDB" id="A0A944GS15"/>
<evidence type="ECO:0000313" key="1">
    <source>
        <dbReference type="EMBL" id="MBS8259749.1"/>
    </source>
</evidence>
<sequence>MRLKVDLKGGFKASDHKCDSLLAALHAAYPDGPPVASMKDIFEPVGKRPELVSPQLHILKLLVFGRAWADGHVLDDGKVDAKEVARSAYVWPDQIETLFDHRPPGADGMRKLLAYVDVTAADLEARAFRLALQDASVAQAFQVEEDRKANLPADVSDQVERLCPVAGGAA</sequence>
<dbReference type="Proteomes" id="UP000705379">
    <property type="component" value="Unassembled WGS sequence"/>
</dbReference>
<organism evidence="1 2">
    <name type="scientific">Roseibium polysiphoniae</name>
    <dbReference type="NCBI Taxonomy" id="2571221"/>
    <lineage>
        <taxon>Bacteria</taxon>
        <taxon>Pseudomonadati</taxon>
        <taxon>Pseudomonadota</taxon>
        <taxon>Alphaproteobacteria</taxon>
        <taxon>Hyphomicrobiales</taxon>
        <taxon>Stappiaceae</taxon>
        <taxon>Roseibium</taxon>
    </lineage>
</organism>
<dbReference type="EMBL" id="QTKU01000001">
    <property type="protein sequence ID" value="MBS8259749.1"/>
    <property type="molecule type" value="Genomic_DNA"/>
</dbReference>
<gene>
    <name evidence="1" type="ORF">DYI23_05910</name>
</gene>
<comment type="caution">
    <text evidence="1">The sequence shown here is derived from an EMBL/GenBank/DDBJ whole genome shotgun (WGS) entry which is preliminary data.</text>
</comment>
<protein>
    <submittedName>
        <fullName evidence="1">Uncharacterized protein</fullName>
    </submittedName>
</protein>